<evidence type="ECO:0000313" key="2">
    <source>
        <dbReference type="Proteomes" id="UP000000286"/>
    </source>
</evidence>
<name>C8ZI66_YEAS8</name>
<evidence type="ECO:0000313" key="1">
    <source>
        <dbReference type="EMBL" id="CAY86391.1"/>
    </source>
</evidence>
<gene>
    <name evidence="1" type="ORF">EC1118_1O4_3125g</name>
</gene>
<sequence>MKKKISKVAALSRNMMLEIRLSKMRPILVATTLMLLHNLQFLTSAIMARTTITIIITSIITSRETVTILPPLIIEVHIQPKIINHIRDINQTKAIDITNEVNIYSPFF</sequence>
<protein>
    <submittedName>
        <fullName evidence="1">EC1118_1O4_3125p</fullName>
    </submittedName>
</protein>
<dbReference type="AlphaFoldDB" id="C8ZI66"/>
<organism evidence="1 2">
    <name type="scientific">Saccharomyces cerevisiae (strain Lalvin EC1118 / Prise de mousse)</name>
    <name type="common">Baker's yeast</name>
    <dbReference type="NCBI Taxonomy" id="643680"/>
    <lineage>
        <taxon>Eukaryota</taxon>
        <taxon>Fungi</taxon>
        <taxon>Dikarya</taxon>
        <taxon>Ascomycota</taxon>
        <taxon>Saccharomycotina</taxon>
        <taxon>Saccharomycetes</taxon>
        <taxon>Saccharomycetales</taxon>
        <taxon>Saccharomycetaceae</taxon>
        <taxon>Saccharomyces</taxon>
    </lineage>
</organism>
<dbReference type="EMBL" id="FN394216">
    <property type="protein sequence ID" value="CAY86391.1"/>
    <property type="molecule type" value="Genomic_DNA"/>
</dbReference>
<dbReference type="Proteomes" id="UP000000286">
    <property type="component" value="Chromosome XV"/>
</dbReference>
<dbReference type="HOGENOM" id="CLU_2199066_0_0_1"/>
<proteinExistence type="predicted"/>
<reference evidence="1 2" key="1">
    <citation type="journal article" date="2009" name="Proc. Natl. Acad. Sci. U.S.A.">
        <title>Eukaryote-to-eukaryote gene transfer events revealed by the genome sequence of the wine yeast Saccharomyces cerevisiae EC1118.</title>
        <authorList>
            <person name="Novo M."/>
            <person name="Bigey F."/>
            <person name="Beyne E."/>
            <person name="Galeote V."/>
            <person name="Gavory F."/>
            <person name="Mallet S."/>
            <person name="Cambot B."/>
            <person name="Legras J.L."/>
            <person name="Wincker P."/>
            <person name="Casaregola S."/>
            <person name="Dequin S."/>
        </authorList>
    </citation>
    <scope>NUCLEOTIDE SEQUENCE [LARGE SCALE GENOMIC DNA]</scope>
    <source>
        <strain evidence="2">Lalvin EC1118 / Prise de mousse</strain>
    </source>
</reference>
<accession>C8ZI66</accession>